<dbReference type="Proteomes" id="UP000887565">
    <property type="component" value="Unplaced"/>
</dbReference>
<keyword evidence="1" id="KW-1185">Reference proteome</keyword>
<accession>A0A915K5Y9</accession>
<proteinExistence type="predicted"/>
<dbReference type="WBParaSite" id="nRc.2.0.1.t33753-RA">
    <property type="protein sequence ID" value="nRc.2.0.1.t33753-RA"/>
    <property type="gene ID" value="nRc.2.0.1.g33753"/>
</dbReference>
<organism evidence="1 2">
    <name type="scientific">Romanomermis culicivorax</name>
    <name type="common">Nematode worm</name>
    <dbReference type="NCBI Taxonomy" id="13658"/>
    <lineage>
        <taxon>Eukaryota</taxon>
        <taxon>Metazoa</taxon>
        <taxon>Ecdysozoa</taxon>
        <taxon>Nematoda</taxon>
        <taxon>Enoplea</taxon>
        <taxon>Dorylaimia</taxon>
        <taxon>Mermithida</taxon>
        <taxon>Mermithoidea</taxon>
        <taxon>Mermithidae</taxon>
        <taxon>Romanomermis</taxon>
    </lineage>
</organism>
<protein>
    <submittedName>
        <fullName evidence="2">Uncharacterized protein</fullName>
    </submittedName>
</protein>
<reference evidence="2" key="1">
    <citation type="submission" date="2022-11" db="UniProtKB">
        <authorList>
            <consortium name="WormBaseParasite"/>
        </authorList>
    </citation>
    <scope>IDENTIFICATION</scope>
</reference>
<evidence type="ECO:0000313" key="2">
    <source>
        <dbReference type="WBParaSite" id="nRc.2.0.1.t33753-RA"/>
    </source>
</evidence>
<name>A0A915K5Y9_ROMCU</name>
<evidence type="ECO:0000313" key="1">
    <source>
        <dbReference type="Proteomes" id="UP000887565"/>
    </source>
</evidence>
<dbReference type="AlphaFoldDB" id="A0A915K5Y9"/>
<sequence>MRVTITMTVYWEIIEKTLKFIHCDVDVVFRTADTPAIVAAVVIAAAEFTKIVVTVAAATAVVELVAGVGRNLLHWRDRSSYCSLYSANPLPALEI</sequence>